<organism evidence="2 3">
    <name type="scientific">Phlebiopsis gigantea (strain 11061_1 CR5-6)</name>
    <name type="common">White-rot fungus</name>
    <name type="synonym">Peniophora gigantea</name>
    <dbReference type="NCBI Taxonomy" id="745531"/>
    <lineage>
        <taxon>Eukaryota</taxon>
        <taxon>Fungi</taxon>
        <taxon>Dikarya</taxon>
        <taxon>Basidiomycota</taxon>
        <taxon>Agaricomycotina</taxon>
        <taxon>Agaricomycetes</taxon>
        <taxon>Polyporales</taxon>
        <taxon>Phanerochaetaceae</taxon>
        <taxon>Phlebiopsis</taxon>
    </lineage>
</organism>
<evidence type="ECO:0000313" key="2">
    <source>
        <dbReference type="EMBL" id="KIP01333.1"/>
    </source>
</evidence>
<accession>A0A0C3P9J1</accession>
<evidence type="ECO:0000256" key="1">
    <source>
        <dbReference type="SAM" id="MobiDB-lite"/>
    </source>
</evidence>
<evidence type="ECO:0000313" key="3">
    <source>
        <dbReference type="Proteomes" id="UP000053257"/>
    </source>
</evidence>
<feature type="region of interest" description="Disordered" evidence="1">
    <location>
        <begin position="136"/>
        <end position="161"/>
    </location>
</feature>
<feature type="compositionally biased region" description="Polar residues" evidence="1">
    <location>
        <begin position="40"/>
        <end position="49"/>
    </location>
</feature>
<dbReference type="Proteomes" id="UP000053257">
    <property type="component" value="Unassembled WGS sequence"/>
</dbReference>
<protein>
    <submittedName>
        <fullName evidence="2">Uncharacterized protein</fullName>
    </submittedName>
</protein>
<dbReference type="EMBL" id="KN840818">
    <property type="protein sequence ID" value="KIP01333.1"/>
    <property type="molecule type" value="Genomic_DNA"/>
</dbReference>
<dbReference type="AlphaFoldDB" id="A0A0C3P9J1"/>
<proteinExistence type="predicted"/>
<reference evidence="2 3" key="1">
    <citation type="journal article" date="2014" name="PLoS Genet.">
        <title>Analysis of the Phlebiopsis gigantea genome, transcriptome and secretome provides insight into its pioneer colonization strategies of wood.</title>
        <authorList>
            <person name="Hori C."/>
            <person name="Ishida T."/>
            <person name="Igarashi K."/>
            <person name="Samejima M."/>
            <person name="Suzuki H."/>
            <person name="Master E."/>
            <person name="Ferreira P."/>
            <person name="Ruiz-Duenas F.J."/>
            <person name="Held B."/>
            <person name="Canessa P."/>
            <person name="Larrondo L.F."/>
            <person name="Schmoll M."/>
            <person name="Druzhinina I.S."/>
            <person name="Kubicek C.P."/>
            <person name="Gaskell J.A."/>
            <person name="Kersten P."/>
            <person name="St John F."/>
            <person name="Glasner J."/>
            <person name="Sabat G."/>
            <person name="Splinter BonDurant S."/>
            <person name="Syed K."/>
            <person name="Yadav J."/>
            <person name="Mgbeahuruike A.C."/>
            <person name="Kovalchuk A."/>
            <person name="Asiegbu F.O."/>
            <person name="Lackner G."/>
            <person name="Hoffmeister D."/>
            <person name="Rencoret J."/>
            <person name="Gutierrez A."/>
            <person name="Sun H."/>
            <person name="Lindquist E."/>
            <person name="Barry K."/>
            <person name="Riley R."/>
            <person name="Grigoriev I.V."/>
            <person name="Henrissat B."/>
            <person name="Kues U."/>
            <person name="Berka R.M."/>
            <person name="Martinez A.T."/>
            <person name="Covert S.F."/>
            <person name="Blanchette R.A."/>
            <person name="Cullen D."/>
        </authorList>
    </citation>
    <scope>NUCLEOTIDE SEQUENCE [LARGE SCALE GENOMIC DNA]</scope>
    <source>
        <strain evidence="2 3">11061_1 CR5-6</strain>
    </source>
</reference>
<gene>
    <name evidence="2" type="ORF">PHLGIDRAFT_123441</name>
</gene>
<feature type="compositionally biased region" description="Polar residues" evidence="1">
    <location>
        <begin position="136"/>
        <end position="158"/>
    </location>
</feature>
<feature type="compositionally biased region" description="Acidic residues" evidence="1">
    <location>
        <begin position="50"/>
        <end position="67"/>
    </location>
</feature>
<feature type="region of interest" description="Disordered" evidence="1">
    <location>
        <begin position="1"/>
        <end position="106"/>
    </location>
</feature>
<dbReference type="HOGENOM" id="CLU_690993_0_0_1"/>
<sequence>MDNAAILRQSSRTRRNPRRDDDPVSYAQYLRDPEVRGGLANSSRQSPDLSDSENMDSDPNWLDEDTNDSVHNNEDSREDSEPIAGEVSDRFNPYIRPDGDSEDEDEVATQALIDAARRHRAEAGWGVPTQCYTSTISQSDHLPSNSPGSAPTGTSEPTTRMVPSAVETEATIHPVSPVMDQAVPVTAAAIEELQPGRSLLLRNSVSAGFIPAGEAPAIGGGETLQRAYLDAHHHAYRRKHEDLAQLAPSHTGQMYTAIFQARNLEELVQDKLKLAFKSRSSTKCRYQGQEFDLSHADVIAWIGFTRHTAADYRTLLNQTRVLAGKLQEHRYPAQFATLSEMVDIALGSMENPLPAYSVVSASSNYSAAQKAILPMSIKAFRGLCTTTTAALNGLPPVPL</sequence>
<name>A0A0C3P9J1_PHLG1</name>
<keyword evidence="3" id="KW-1185">Reference proteome</keyword>